<dbReference type="InterPro" id="IPR023707">
    <property type="entry name" value="OM_assembly_BamA"/>
</dbReference>
<dbReference type="Pfam" id="PF01103">
    <property type="entry name" value="Omp85"/>
    <property type="match status" value="1"/>
</dbReference>
<dbReference type="OrthoDB" id="9803054at2"/>
<dbReference type="GO" id="GO:0043165">
    <property type="term" value="P:Gram-negative-bacterium-type cell outer membrane assembly"/>
    <property type="evidence" value="ECO:0007669"/>
    <property type="project" value="UniProtKB-UniRule"/>
</dbReference>
<dbReference type="PIRSF" id="PIRSF006076">
    <property type="entry name" value="OM_assembly_OMP85"/>
    <property type="match status" value="1"/>
</dbReference>
<dbReference type="STRING" id="252305.OB2597_01792"/>
<dbReference type="InterPro" id="IPR034746">
    <property type="entry name" value="POTRA"/>
</dbReference>
<keyword evidence="7 8" id="KW-0998">Cell outer membrane</keyword>
<evidence type="ECO:0000256" key="7">
    <source>
        <dbReference type="ARBA" id="ARBA00023237"/>
    </source>
</evidence>
<keyword evidence="2 8" id="KW-1134">Transmembrane beta strand</keyword>
<keyword evidence="4 8" id="KW-0732">Signal</keyword>
<evidence type="ECO:0000256" key="3">
    <source>
        <dbReference type="ARBA" id="ARBA00022692"/>
    </source>
</evidence>
<evidence type="ECO:0000256" key="6">
    <source>
        <dbReference type="ARBA" id="ARBA00023136"/>
    </source>
</evidence>
<keyword evidence="12" id="KW-1185">Reference proteome</keyword>
<feature type="domain" description="POTRA" evidence="10">
    <location>
        <begin position="365"/>
        <end position="438"/>
    </location>
</feature>
<dbReference type="InterPro" id="IPR039910">
    <property type="entry name" value="D15-like"/>
</dbReference>
<dbReference type="HOGENOM" id="CLU_007664_1_2_5"/>
<reference evidence="11 12" key="1">
    <citation type="journal article" date="2010" name="J. Bacteriol.">
        <title>Genome sequences of Oceanicola granulosus HTCC2516(T) and Oceanicola batsensis HTCC2597(TDelta).</title>
        <authorList>
            <person name="Thrash J.C."/>
            <person name="Cho J.C."/>
            <person name="Vergin K.L."/>
            <person name="Giovannoni S.J."/>
        </authorList>
    </citation>
    <scope>NUCLEOTIDE SEQUENCE [LARGE SCALE GENOMIC DNA]</scope>
    <source>
        <strain evidence="12">ATCC BAA-863 / DSM 15984 / KCTC 12145 / HTCC2597</strain>
    </source>
</reference>
<dbReference type="EMBL" id="AAMO01000004">
    <property type="protein sequence ID" value="EAQ03312.1"/>
    <property type="molecule type" value="Genomic_DNA"/>
</dbReference>
<gene>
    <name evidence="8" type="primary">bamA</name>
    <name evidence="11" type="ORF">OB2597_01792</name>
</gene>
<dbReference type="PANTHER" id="PTHR12815">
    <property type="entry name" value="SORTING AND ASSEMBLY MACHINERY SAMM50 PROTEIN FAMILY MEMBER"/>
    <property type="match status" value="1"/>
</dbReference>
<keyword evidence="5 8" id="KW-0677">Repeat</keyword>
<protein>
    <recommendedName>
        <fullName evidence="8 9">Outer membrane protein assembly factor BamA</fullName>
    </recommendedName>
</protein>
<comment type="subunit">
    <text evidence="8">Part of the Bam complex.</text>
</comment>
<evidence type="ECO:0000313" key="11">
    <source>
        <dbReference type="EMBL" id="EAQ03312.1"/>
    </source>
</evidence>
<dbReference type="Gene3D" id="3.10.20.310">
    <property type="entry name" value="membrane protein fhac"/>
    <property type="match status" value="5"/>
</dbReference>
<dbReference type="RefSeq" id="WP_009804612.1">
    <property type="nucleotide sequence ID" value="NZ_CH724131.1"/>
</dbReference>
<keyword evidence="3 8" id="KW-0812">Transmembrane</keyword>
<name>A3TWV2_PSEBH</name>
<evidence type="ECO:0000313" key="12">
    <source>
        <dbReference type="Proteomes" id="UP000004318"/>
    </source>
</evidence>
<feature type="domain" description="POTRA" evidence="10">
    <location>
        <begin position="44"/>
        <end position="111"/>
    </location>
</feature>
<feature type="domain" description="POTRA" evidence="10">
    <location>
        <begin position="112"/>
        <end position="189"/>
    </location>
</feature>
<dbReference type="InterPro" id="IPR010827">
    <property type="entry name" value="BamA/TamA_POTRA"/>
</dbReference>
<dbReference type="Gene3D" id="2.40.160.50">
    <property type="entry name" value="membrane protein fhac: a member of the omp85/tpsb transporter family"/>
    <property type="match status" value="1"/>
</dbReference>
<dbReference type="GO" id="GO:0009279">
    <property type="term" value="C:cell outer membrane"/>
    <property type="evidence" value="ECO:0007669"/>
    <property type="project" value="UniProtKB-SubCell"/>
</dbReference>
<evidence type="ECO:0000256" key="8">
    <source>
        <dbReference type="HAMAP-Rule" id="MF_01430"/>
    </source>
</evidence>
<dbReference type="Pfam" id="PF07244">
    <property type="entry name" value="POTRA"/>
    <property type="match status" value="5"/>
</dbReference>
<evidence type="ECO:0000259" key="10">
    <source>
        <dbReference type="PROSITE" id="PS51779"/>
    </source>
</evidence>
<evidence type="ECO:0000256" key="9">
    <source>
        <dbReference type="NCBIfam" id="TIGR03303"/>
    </source>
</evidence>
<dbReference type="HAMAP" id="MF_01430">
    <property type="entry name" value="OM_assembly_BamA"/>
    <property type="match status" value="1"/>
</dbReference>
<dbReference type="NCBIfam" id="TIGR03303">
    <property type="entry name" value="OM_YaeT"/>
    <property type="match status" value="1"/>
</dbReference>
<comment type="subcellular location">
    <subcellularLocation>
        <location evidence="8">Cell outer membrane</location>
    </subcellularLocation>
    <subcellularLocation>
        <location evidence="1">Membrane</location>
    </subcellularLocation>
</comment>
<comment type="caution">
    <text evidence="11">The sequence shown here is derived from an EMBL/GenBank/DDBJ whole genome shotgun (WGS) entry which is preliminary data.</text>
</comment>
<accession>A3TWV2</accession>
<keyword evidence="6 8" id="KW-0472">Membrane</keyword>
<dbReference type="eggNOG" id="COG4775">
    <property type="taxonomic scope" value="Bacteria"/>
</dbReference>
<proteinExistence type="inferred from homology"/>
<dbReference type="InterPro" id="IPR000184">
    <property type="entry name" value="Bac_surfAg_D15"/>
</dbReference>
<dbReference type="PROSITE" id="PS51779">
    <property type="entry name" value="POTRA"/>
    <property type="match status" value="3"/>
</dbReference>
<evidence type="ECO:0000256" key="1">
    <source>
        <dbReference type="ARBA" id="ARBA00004370"/>
    </source>
</evidence>
<sequence length="786" mass="87356">MKKTKQNRAANLSLKKPMSRVLIAALLFSTAVPSLPEMAFAQSYRFNSVQVDGNARIETGTVLSYAGIARGETISAAELNDAYQRLVASGLFETVEIVPRGGTLVINVVEYPTVNRVTFEGNRRLDDEALASVVQSKPRLVFSPTRAESDAARIAEAYSQEGRISARVTPRIIRRSDNRVDLVYEVFEGRNTEINRIGFVGNRVYSDRRLRRVLETKQAGLLRQLIRRDTFQEDRLQFDQQVLRDFYLSRGYIDFRTTAVDAELARERDAYFVTFNVQEGQQFRFGDITVVSNYPAADAEAYEQVVRLRPGIVYSPNHVENAIARMENLAVREGLDFLRVEPRITRNERDLTLDVEFVLSRGPRVFVERIDVEGNTTTLDRVVRRQFRIVEGDPFNPRQIREAAERIRALNFFENTQVNAREGSSPDRVVVDVDVEEKATGSLSFGGTYSTNSGFGLAISFSETNFLGRGQSLFLSLAGADSNKNYSLAFVEPAFLGRDVAFSFDLGVTETESFNAPYDTEVGEFGLGLEFPLAERSRLGLTFSLESSEMKASTSGDAAGSIIQNEIGQGDVISSSIGYKYTFDSRENGFDPTRGFLFEFGQDYAGLGGDVQFIETKARAVAQARILNEEVTVRASLRGGMLNYTKGSSRTIDRVNLLGDYLRGFEPSGVGPRQRGTNSSGAAFDNALAGNMFVVGSVEAEFPLGLPEEYGITGGAFYDISNIWDVGASAGQPGVLYNNGSYRHVVGLSVFWDTPIGPLRFNFAKALKKEQFDQEQFFNVTIRSEF</sequence>
<comment type="function">
    <text evidence="8">Part of the outer membrane protein assembly complex, which is involved in assembly and insertion of beta-barrel proteins into the outer membrane.</text>
</comment>
<comment type="similarity">
    <text evidence="8">Belongs to the BamA family.</text>
</comment>
<organism evidence="11 12">
    <name type="scientific">Pseudooceanicola batsensis (strain ATCC BAA-863 / DSM 15984 / KCTC 12145 / HTCC2597)</name>
    <name type="common">Oceanicola batsensis</name>
    <dbReference type="NCBI Taxonomy" id="252305"/>
    <lineage>
        <taxon>Bacteria</taxon>
        <taxon>Pseudomonadati</taxon>
        <taxon>Pseudomonadota</taxon>
        <taxon>Alphaproteobacteria</taxon>
        <taxon>Rhodobacterales</taxon>
        <taxon>Paracoccaceae</taxon>
        <taxon>Pseudooceanicola</taxon>
    </lineage>
</organism>
<evidence type="ECO:0000256" key="4">
    <source>
        <dbReference type="ARBA" id="ARBA00022729"/>
    </source>
</evidence>
<evidence type="ECO:0000256" key="5">
    <source>
        <dbReference type="ARBA" id="ARBA00022737"/>
    </source>
</evidence>
<dbReference type="PANTHER" id="PTHR12815:SF23">
    <property type="entry name" value="OUTER MEMBRANE PROTEIN ASSEMBLY FACTOR BAMA"/>
    <property type="match status" value="1"/>
</dbReference>
<dbReference type="Proteomes" id="UP000004318">
    <property type="component" value="Unassembled WGS sequence"/>
</dbReference>
<evidence type="ECO:0000256" key="2">
    <source>
        <dbReference type="ARBA" id="ARBA00022452"/>
    </source>
</evidence>
<dbReference type="GO" id="GO:0051205">
    <property type="term" value="P:protein insertion into membrane"/>
    <property type="evidence" value="ECO:0007669"/>
    <property type="project" value="UniProtKB-UniRule"/>
</dbReference>
<dbReference type="AlphaFoldDB" id="A3TWV2"/>